<comment type="subcellular location">
    <subcellularLocation>
        <location evidence="1">Membrane</location>
        <topology evidence="1">Multi-pass membrane protein</topology>
    </subcellularLocation>
</comment>
<evidence type="ECO:0000256" key="4">
    <source>
        <dbReference type="ARBA" id="ARBA00023136"/>
    </source>
</evidence>
<evidence type="ECO:0000256" key="3">
    <source>
        <dbReference type="ARBA" id="ARBA00022989"/>
    </source>
</evidence>
<dbReference type="InterPro" id="IPR007300">
    <property type="entry name" value="CidB/LrgB"/>
</dbReference>
<dbReference type="PANTHER" id="PTHR30249:SF3">
    <property type="entry name" value="MUREIN HYDROLASE EXPORT REGULATOR"/>
    <property type="match status" value="1"/>
</dbReference>
<feature type="transmembrane region" description="Helical" evidence="5">
    <location>
        <begin position="145"/>
        <end position="165"/>
    </location>
</feature>
<dbReference type="GO" id="GO:0016787">
    <property type="term" value="F:hydrolase activity"/>
    <property type="evidence" value="ECO:0007669"/>
    <property type="project" value="UniProtKB-KW"/>
</dbReference>
<proteinExistence type="predicted"/>
<dbReference type="EMBL" id="CP015250">
    <property type="protein sequence ID" value="AOM12316.1"/>
    <property type="molecule type" value="Genomic_DNA"/>
</dbReference>
<keyword evidence="3 5" id="KW-1133">Transmembrane helix</keyword>
<feature type="transmembrane region" description="Helical" evidence="5">
    <location>
        <begin position="29"/>
        <end position="47"/>
    </location>
</feature>
<feature type="transmembrane region" description="Helical" evidence="5">
    <location>
        <begin position="88"/>
        <end position="112"/>
    </location>
</feature>
<protein>
    <submittedName>
        <fullName evidence="6">Murein hydrolase export regulator</fullName>
    </submittedName>
</protein>
<evidence type="ECO:0000256" key="2">
    <source>
        <dbReference type="ARBA" id="ARBA00022692"/>
    </source>
</evidence>
<evidence type="ECO:0000256" key="5">
    <source>
        <dbReference type="SAM" id="Phobius"/>
    </source>
</evidence>
<accession>A0A9W3SVL3</accession>
<evidence type="ECO:0000256" key="1">
    <source>
        <dbReference type="ARBA" id="ARBA00004141"/>
    </source>
</evidence>
<evidence type="ECO:0000313" key="6">
    <source>
        <dbReference type="EMBL" id="AOM12316.1"/>
    </source>
</evidence>
<gene>
    <name evidence="6" type="ORF">BTI247_39340</name>
</gene>
<sequence>MIGFLCLLLTLFTYWLSKNVSTMELESTFSSPLLVCPIILISLLLGLDTPYETYESGGHWLTELLKPATVAFAWPIYKYFDLLKKHGMAILLNVIVGSFLSVITSALLANYFQIDSSLEHSLAPHIVTTPIAMAISEMIGGMSQLTAVFVVLTALTGALLGPSLIRICRIKTAIAKGIMLGTSANGTGTSKAFEIGPVEGTIASLSMLLTAGASLVIVPLFLSWIH</sequence>
<dbReference type="GO" id="GO:0016020">
    <property type="term" value="C:membrane"/>
    <property type="evidence" value="ECO:0007669"/>
    <property type="project" value="UniProtKB-SubCell"/>
</dbReference>
<reference evidence="6 7" key="1">
    <citation type="submission" date="2016-02" db="EMBL/GenBank/DDBJ databases">
        <title>Comparative analysis of three nematocidal Bacillus thuringiensis strains.</title>
        <authorList>
            <person name="Hollensteiner J."/>
            <person name="Kloesener M."/>
            <person name="Bunk B."/>
            <person name="Sproeer C."/>
            <person name="Rosenstiel P."/>
            <person name="Schulte-Iserlohe R."/>
            <person name="Schulenburg H."/>
            <person name="Liesegang H."/>
        </authorList>
    </citation>
    <scope>NUCLEOTIDE SEQUENCE [LARGE SCALE GENOMIC DNA]</scope>
    <source>
        <strain evidence="6 7">Bt18247</strain>
    </source>
</reference>
<dbReference type="PANTHER" id="PTHR30249">
    <property type="entry name" value="PUTATIVE SEROTONIN TRANSPORTER"/>
    <property type="match status" value="1"/>
</dbReference>
<feature type="transmembrane region" description="Helical" evidence="5">
    <location>
        <begin position="205"/>
        <end position="225"/>
    </location>
</feature>
<dbReference type="Pfam" id="PF04172">
    <property type="entry name" value="LrgB"/>
    <property type="match status" value="1"/>
</dbReference>
<evidence type="ECO:0000313" key="7">
    <source>
        <dbReference type="Proteomes" id="UP000192743"/>
    </source>
</evidence>
<dbReference type="AlphaFoldDB" id="A0A9W3SVL3"/>
<keyword evidence="2 5" id="KW-0812">Transmembrane</keyword>
<dbReference type="Proteomes" id="UP000192743">
    <property type="component" value="Chromosome"/>
</dbReference>
<keyword evidence="6" id="KW-0378">Hydrolase</keyword>
<organism evidence="6 7">
    <name type="scientific">Bacillus thuringiensis Bt18247</name>
    <dbReference type="NCBI Taxonomy" id="1423143"/>
    <lineage>
        <taxon>Bacteria</taxon>
        <taxon>Bacillati</taxon>
        <taxon>Bacillota</taxon>
        <taxon>Bacilli</taxon>
        <taxon>Bacillales</taxon>
        <taxon>Bacillaceae</taxon>
        <taxon>Bacillus</taxon>
        <taxon>Bacillus cereus group</taxon>
    </lineage>
</organism>
<keyword evidence="4 5" id="KW-0472">Membrane</keyword>
<name>A0A9W3SVL3_BACTU</name>